<name>A0A3N9UES8_9BACI</name>
<reference evidence="1 2" key="1">
    <citation type="journal article" date="2013" name="J. Microbiol.">
        <title>Lysinibacillus chungkukjangi sp. nov., isolated from Chungkukjang, Korean fermented soybean food.</title>
        <authorList>
            <person name="Kim S.J."/>
            <person name="Jang Y.H."/>
            <person name="Hamada M."/>
            <person name="Ahn J.H."/>
            <person name="Weon H.Y."/>
            <person name="Suzuki K."/>
            <person name="Whang K.S."/>
            <person name="Kwon S.W."/>
        </authorList>
    </citation>
    <scope>NUCLEOTIDE SEQUENCE [LARGE SCALE GENOMIC DNA]</scope>
    <source>
        <strain evidence="1 2">MCCC 1A12701</strain>
    </source>
</reference>
<evidence type="ECO:0000313" key="2">
    <source>
        <dbReference type="Proteomes" id="UP000274033"/>
    </source>
</evidence>
<dbReference type="EMBL" id="RRCT01000008">
    <property type="protein sequence ID" value="RQW74681.1"/>
    <property type="molecule type" value="Genomic_DNA"/>
</dbReference>
<comment type="caution">
    <text evidence="1">The sequence shown here is derived from an EMBL/GenBank/DDBJ whole genome shotgun (WGS) entry which is preliminary data.</text>
</comment>
<dbReference type="OrthoDB" id="2873222at2"/>
<organism evidence="1 2">
    <name type="scientific">Lysinibacillus composti</name>
    <dbReference type="NCBI Taxonomy" id="720633"/>
    <lineage>
        <taxon>Bacteria</taxon>
        <taxon>Bacillati</taxon>
        <taxon>Bacillota</taxon>
        <taxon>Bacilli</taxon>
        <taxon>Bacillales</taxon>
        <taxon>Bacillaceae</taxon>
        <taxon>Lysinibacillus</taxon>
    </lineage>
</organism>
<dbReference type="Proteomes" id="UP000274033">
    <property type="component" value="Unassembled WGS sequence"/>
</dbReference>
<protein>
    <submittedName>
        <fullName evidence="1">Uncharacterized protein</fullName>
    </submittedName>
</protein>
<evidence type="ECO:0000313" key="1">
    <source>
        <dbReference type="EMBL" id="RQW74681.1"/>
    </source>
</evidence>
<sequence>MEELTLLLFGENLPPHRHLHKLSNKFINIFLGEREKETFRESDYYLIFVEERYLGDKQREYIYNPAIPVHKDFLHQVESIYGNLNAEMILCTMQHEHPTVYINQNEYEGYCYYAKNTNDKILFFETDIDQLNKVFIRMPKAANAEQEMQNWLTKYLVKRV</sequence>
<proteinExistence type="predicted"/>
<gene>
    <name evidence="1" type="ORF">EBB45_10665</name>
</gene>
<dbReference type="RefSeq" id="WP_124764519.1">
    <property type="nucleotide sequence ID" value="NZ_JAFBDY010000007.1"/>
</dbReference>
<accession>A0A3N9UES8</accession>
<dbReference type="AlphaFoldDB" id="A0A3N9UES8"/>
<keyword evidence="2" id="KW-1185">Reference proteome</keyword>